<organism evidence="2 3">
    <name type="scientific">Sclerotinia sclerotiorum (strain ATCC 18683 / 1980 / Ss-1)</name>
    <name type="common">White mold</name>
    <name type="synonym">Whetzelinia sclerotiorum</name>
    <dbReference type="NCBI Taxonomy" id="665079"/>
    <lineage>
        <taxon>Eukaryota</taxon>
        <taxon>Fungi</taxon>
        <taxon>Dikarya</taxon>
        <taxon>Ascomycota</taxon>
        <taxon>Pezizomycotina</taxon>
        <taxon>Leotiomycetes</taxon>
        <taxon>Helotiales</taxon>
        <taxon>Sclerotiniaceae</taxon>
        <taxon>Sclerotinia</taxon>
    </lineage>
</organism>
<feature type="compositionally biased region" description="Polar residues" evidence="1">
    <location>
        <begin position="1"/>
        <end position="10"/>
    </location>
</feature>
<gene>
    <name evidence="2" type="ORF">SS1G_06248</name>
</gene>
<keyword evidence="3" id="KW-1185">Reference proteome</keyword>
<sequence length="54" mass="5912">MSTTPLSKTGPTGRRDESGMRYSTKFYFASGHTCIDTFTVGPKHHLGIPPDTKP</sequence>
<dbReference type="HOGENOM" id="CLU_3051798_0_0_1"/>
<accession>A7ELQ1</accession>
<dbReference type="Proteomes" id="UP000001312">
    <property type="component" value="Unassembled WGS sequence"/>
</dbReference>
<evidence type="ECO:0000313" key="3">
    <source>
        <dbReference type="Proteomes" id="UP000001312"/>
    </source>
</evidence>
<dbReference type="AlphaFoldDB" id="A7ELQ1"/>
<dbReference type="KEGG" id="ssl:SS1G_06248"/>
<dbReference type="InParanoid" id="A7ELQ1"/>
<dbReference type="RefSeq" id="XP_001593326.1">
    <property type="nucleotide sequence ID" value="XM_001593276.1"/>
</dbReference>
<evidence type="ECO:0000313" key="2">
    <source>
        <dbReference type="EMBL" id="EDO03767.1"/>
    </source>
</evidence>
<protein>
    <submittedName>
        <fullName evidence="2">Uncharacterized protein</fullName>
    </submittedName>
</protein>
<proteinExistence type="predicted"/>
<feature type="region of interest" description="Disordered" evidence="1">
    <location>
        <begin position="1"/>
        <end position="21"/>
    </location>
</feature>
<dbReference type="GeneID" id="5489013"/>
<reference evidence="3" key="1">
    <citation type="journal article" date="2011" name="PLoS Genet.">
        <title>Genomic analysis of the necrotrophic fungal pathogens Sclerotinia sclerotiorum and Botrytis cinerea.</title>
        <authorList>
            <person name="Amselem J."/>
            <person name="Cuomo C.A."/>
            <person name="van Kan J.A."/>
            <person name="Viaud M."/>
            <person name="Benito E.P."/>
            <person name="Couloux A."/>
            <person name="Coutinho P.M."/>
            <person name="de Vries R.P."/>
            <person name="Dyer P.S."/>
            <person name="Fillinger S."/>
            <person name="Fournier E."/>
            <person name="Gout L."/>
            <person name="Hahn M."/>
            <person name="Kohn L."/>
            <person name="Lapalu N."/>
            <person name="Plummer K.M."/>
            <person name="Pradier J.M."/>
            <person name="Quevillon E."/>
            <person name="Sharon A."/>
            <person name="Simon A."/>
            <person name="ten Have A."/>
            <person name="Tudzynski B."/>
            <person name="Tudzynski P."/>
            <person name="Wincker P."/>
            <person name="Andrew M."/>
            <person name="Anthouard V."/>
            <person name="Beever R.E."/>
            <person name="Beffa R."/>
            <person name="Benoit I."/>
            <person name="Bouzid O."/>
            <person name="Brault B."/>
            <person name="Chen Z."/>
            <person name="Choquer M."/>
            <person name="Collemare J."/>
            <person name="Cotton P."/>
            <person name="Danchin E.G."/>
            <person name="Da Silva C."/>
            <person name="Gautier A."/>
            <person name="Giraud C."/>
            <person name="Giraud T."/>
            <person name="Gonzalez C."/>
            <person name="Grossetete S."/>
            <person name="Guldener U."/>
            <person name="Henrissat B."/>
            <person name="Howlett B.J."/>
            <person name="Kodira C."/>
            <person name="Kretschmer M."/>
            <person name="Lappartient A."/>
            <person name="Leroch M."/>
            <person name="Levis C."/>
            <person name="Mauceli E."/>
            <person name="Neuveglise C."/>
            <person name="Oeser B."/>
            <person name="Pearson M."/>
            <person name="Poulain J."/>
            <person name="Poussereau N."/>
            <person name="Quesneville H."/>
            <person name="Rascle C."/>
            <person name="Schumacher J."/>
            <person name="Segurens B."/>
            <person name="Sexton A."/>
            <person name="Silva E."/>
            <person name="Sirven C."/>
            <person name="Soanes D.M."/>
            <person name="Talbot N.J."/>
            <person name="Templeton M."/>
            <person name="Yandava C."/>
            <person name="Yarden O."/>
            <person name="Zeng Q."/>
            <person name="Rollins J.A."/>
            <person name="Lebrun M.H."/>
            <person name="Dickman M."/>
        </authorList>
    </citation>
    <scope>NUCLEOTIDE SEQUENCE [LARGE SCALE GENOMIC DNA]</scope>
    <source>
        <strain evidence="3">ATCC 18683 / 1980 / Ss-1</strain>
    </source>
</reference>
<name>A7ELQ1_SCLS1</name>
<dbReference type="EMBL" id="CH476627">
    <property type="protein sequence ID" value="EDO03767.1"/>
    <property type="molecule type" value="Genomic_DNA"/>
</dbReference>
<evidence type="ECO:0000256" key="1">
    <source>
        <dbReference type="SAM" id="MobiDB-lite"/>
    </source>
</evidence>